<protein>
    <submittedName>
        <fullName evidence="2">13339_t:CDS:1</fullName>
    </submittedName>
</protein>
<accession>A0A9W4SN38</accession>
<organism evidence="2 3">
    <name type="scientific">Funneliformis geosporum</name>
    <dbReference type="NCBI Taxonomy" id="1117311"/>
    <lineage>
        <taxon>Eukaryota</taxon>
        <taxon>Fungi</taxon>
        <taxon>Fungi incertae sedis</taxon>
        <taxon>Mucoromycota</taxon>
        <taxon>Glomeromycotina</taxon>
        <taxon>Glomeromycetes</taxon>
        <taxon>Glomerales</taxon>
        <taxon>Glomeraceae</taxon>
        <taxon>Funneliformis</taxon>
    </lineage>
</organism>
<reference evidence="2" key="1">
    <citation type="submission" date="2022-08" db="EMBL/GenBank/DDBJ databases">
        <authorList>
            <person name="Kallberg Y."/>
            <person name="Tangrot J."/>
            <person name="Rosling A."/>
        </authorList>
    </citation>
    <scope>NUCLEOTIDE SEQUENCE</scope>
    <source>
        <strain evidence="2">Wild A</strain>
    </source>
</reference>
<dbReference type="OrthoDB" id="2368387at2759"/>
<dbReference type="AlphaFoldDB" id="A0A9W4SN38"/>
<comment type="caution">
    <text evidence="2">The sequence shown here is derived from an EMBL/GenBank/DDBJ whole genome shotgun (WGS) entry which is preliminary data.</text>
</comment>
<feature type="chain" id="PRO_5040886143" evidence="1">
    <location>
        <begin position="25"/>
        <end position="66"/>
    </location>
</feature>
<name>A0A9W4SN38_9GLOM</name>
<gene>
    <name evidence="2" type="ORF">FWILDA_LOCUS7088</name>
</gene>
<keyword evidence="1" id="KW-0732">Signal</keyword>
<keyword evidence="3" id="KW-1185">Reference proteome</keyword>
<evidence type="ECO:0000256" key="1">
    <source>
        <dbReference type="SAM" id="SignalP"/>
    </source>
</evidence>
<dbReference type="Proteomes" id="UP001153678">
    <property type="component" value="Unassembled WGS sequence"/>
</dbReference>
<proteinExistence type="predicted"/>
<feature type="signal peptide" evidence="1">
    <location>
        <begin position="1"/>
        <end position="24"/>
    </location>
</feature>
<sequence length="66" mass="7301">MYSKLLALLMMITFFCALMTSVNAKGCPDPAPFCEDTEVCIFNQNTQTCTCSCCDDNGLNCKQNFP</sequence>
<evidence type="ECO:0000313" key="2">
    <source>
        <dbReference type="EMBL" id="CAI2175429.1"/>
    </source>
</evidence>
<evidence type="ECO:0000313" key="3">
    <source>
        <dbReference type="Proteomes" id="UP001153678"/>
    </source>
</evidence>
<dbReference type="EMBL" id="CAMKVN010001359">
    <property type="protein sequence ID" value="CAI2175429.1"/>
    <property type="molecule type" value="Genomic_DNA"/>
</dbReference>